<evidence type="ECO:0000256" key="11">
    <source>
        <dbReference type="PROSITE-ProRule" id="PRU01251"/>
    </source>
</evidence>
<dbReference type="Pfam" id="PF02861">
    <property type="entry name" value="Clp_N"/>
    <property type="match status" value="1"/>
</dbReference>
<evidence type="ECO:0000256" key="4">
    <source>
        <dbReference type="ARBA" id="ARBA00022737"/>
    </source>
</evidence>
<feature type="coiled-coil region" evidence="13">
    <location>
        <begin position="413"/>
        <end position="493"/>
    </location>
</feature>
<dbReference type="PANTHER" id="PTHR11638">
    <property type="entry name" value="ATP-DEPENDENT CLP PROTEASE"/>
    <property type="match status" value="1"/>
</dbReference>
<dbReference type="CDD" id="cd00009">
    <property type="entry name" value="AAA"/>
    <property type="match status" value="1"/>
</dbReference>
<evidence type="ECO:0000259" key="14">
    <source>
        <dbReference type="PROSITE" id="PS51903"/>
    </source>
</evidence>
<dbReference type="InterPro" id="IPR050130">
    <property type="entry name" value="ClpA_ClpB"/>
</dbReference>
<dbReference type="InterPro" id="IPR018368">
    <property type="entry name" value="ClpA/B_CS1"/>
</dbReference>
<dbReference type="InterPro" id="IPR004176">
    <property type="entry name" value="Clp_R_N"/>
</dbReference>
<dbReference type="SUPFAM" id="SSF52540">
    <property type="entry name" value="P-loop containing nucleoside triphosphate hydrolases"/>
    <property type="match status" value="2"/>
</dbReference>
<keyword evidence="6 12" id="KW-0067">ATP-binding</keyword>
<dbReference type="PROSITE" id="PS51903">
    <property type="entry name" value="CLP_R"/>
    <property type="match status" value="1"/>
</dbReference>
<reference evidence="15 16" key="1">
    <citation type="journal article" date="2014" name="Antonie Van Leeuwenhoek">
        <title>Hyphomonas beringensis sp. nov. and Hyphomonas chukchiensis sp. nov., isolated from surface seawater of the Bering Sea and Chukchi Sea.</title>
        <authorList>
            <person name="Li C."/>
            <person name="Lai Q."/>
            <person name="Li G."/>
            <person name="Dong C."/>
            <person name="Wang J."/>
            <person name="Liao Y."/>
            <person name="Shao Z."/>
        </authorList>
    </citation>
    <scope>NUCLEOTIDE SEQUENCE [LARGE SCALE GENOMIC DNA]</scope>
    <source>
        <strain evidence="15 16">22II1-22F38</strain>
    </source>
</reference>
<dbReference type="InterPro" id="IPR003593">
    <property type="entry name" value="AAA+_ATPase"/>
</dbReference>
<dbReference type="Pfam" id="PF00004">
    <property type="entry name" value="AAA"/>
    <property type="match status" value="1"/>
</dbReference>
<dbReference type="PANTHER" id="PTHR11638:SF18">
    <property type="entry name" value="HEAT SHOCK PROTEIN 104"/>
    <property type="match status" value="1"/>
</dbReference>
<dbReference type="Pfam" id="PF10431">
    <property type="entry name" value="ClpB_D2-small"/>
    <property type="match status" value="1"/>
</dbReference>
<dbReference type="Pfam" id="PF17871">
    <property type="entry name" value="AAA_lid_9"/>
    <property type="match status" value="1"/>
</dbReference>
<dbReference type="AlphaFoldDB" id="A0A059E1M6"/>
<dbReference type="InterPro" id="IPR041546">
    <property type="entry name" value="ClpA/ClpB_AAA_lid"/>
</dbReference>
<dbReference type="Gene3D" id="1.10.8.60">
    <property type="match status" value="1"/>
</dbReference>
<dbReference type="InterPro" id="IPR036628">
    <property type="entry name" value="Clp_N_dom_sf"/>
</dbReference>
<dbReference type="GO" id="GO:0042026">
    <property type="term" value="P:protein refolding"/>
    <property type="evidence" value="ECO:0007669"/>
    <property type="project" value="UniProtKB-UniRule"/>
</dbReference>
<dbReference type="SUPFAM" id="SSF81923">
    <property type="entry name" value="Double Clp-N motif"/>
    <property type="match status" value="1"/>
</dbReference>
<keyword evidence="5 12" id="KW-0547">Nucleotide-binding</keyword>
<protein>
    <recommendedName>
        <fullName evidence="3 13">Chaperone protein ClpB</fullName>
    </recommendedName>
</protein>
<dbReference type="FunFam" id="3.40.50.300:FF:000010">
    <property type="entry name" value="Chaperone clpB 1, putative"/>
    <property type="match status" value="1"/>
</dbReference>
<evidence type="ECO:0000256" key="3">
    <source>
        <dbReference type="ARBA" id="ARBA00017574"/>
    </source>
</evidence>
<dbReference type="PRINTS" id="PR00300">
    <property type="entry name" value="CLPPROTEASEA"/>
</dbReference>
<keyword evidence="8 12" id="KW-0143">Chaperone</keyword>
<dbReference type="PATRIC" id="fig|1280948.3.peg.1751"/>
<evidence type="ECO:0000256" key="8">
    <source>
        <dbReference type="ARBA" id="ARBA00023186"/>
    </source>
</evidence>
<keyword evidence="16" id="KW-1185">Reference proteome</keyword>
<dbReference type="SMART" id="SM01086">
    <property type="entry name" value="ClpB_D2-small"/>
    <property type="match status" value="1"/>
</dbReference>
<dbReference type="PROSITE" id="PS00871">
    <property type="entry name" value="CLPAB_2"/>
    <property type="match status" value="1"/>
</dbReference>
<comment type="similarity">
    <text evidence="2 12">Belongs to the ClpA/ClpB family.</text>
</comment>
<dbReference type="RefSeq" id="WP_035551127.1">
    <property type="nucleotide sequence ID" value="NZ_AWFH01000012.1"/>
</dbReference>
<evidence type="ECO:0000313" key="15">
    <source>
        <dbReference type="EMBL" id="KCZ61839.1"/>
    </source>
</evidence>
<dbReference type="CDD" id="cd19499">
    <property type="entry name" value="RecA-like_ClpB_Hsp104-like"/>
    <property type="match status" value="1"/>
</dbReference>
<dbReference type="NCBIfam" id="TIGR03346">
    <property type="entry name" value="chaperone_ClpB"/>
    <property type="match status" value="1"/>
</dbReference>
<proteinExistence type="inferred from homology"/>
<dbReference type="InterPro" id="IPR028299">
    <property type="entry name" value="ClpA/B_CS2"/>
</dbReference>
<evidence type="ECO:0000256" key="12">
    <source>
        <dbReference type="RuleBase" id="RU004432"/>
    </source>
</evidence>
<keyword evidence="13" id="KW-0963">Cytoplasm</keyword>
<evidence type="ECO:0000256" key="7">
    <source>
        <dbReference type="ARBA" id="ARBA00023054"/>
    </source>
</evidence>
<gene>
    <name evidence="13" type="primary">clpB</name>
    <name evidence="15" type="ORF">HY36_04595</name>
</gene>
<feature type="domain" description="Clp R" evidence="14">
    <location>
        <begin position="3"/>
        <end position="147"/>
    </location>
</feature>
<organism evidence="15 16">
    <name type="scientific">Hyphomonas atlantica</name>
    <dbReference type="NCBI Taxonomy" id="1280948"/>
    <lineage>
        <taxon>Bacteria</taxon>
        <taxon>Pseudomonadati</taxon>
        <taxon>Pseudomonadota</taxon>
        <taxon>Alphaproteobacteria</taxon>
        <taxon>Hyphomonadales</taxon>
        <taxon>Hyphomonadaceae</taxon>
        <taxon>Hyphomonas</taxon>
    </lineage>
</organism>
<dbReference type="InterPro" id="IPR003959">
    <property type="entry name" value="ATPase_AAA_core"/>
</dbReference>
<sequence length="873" mass="95281">MNIEQYTERARAIIQGAQTAALASGHQVLTPAHILKTMLEDRDQLAVNLIRAAGGRPELVAQGIDTALGKLPKVQGTNSGLRLEQAGAQLFQSAEAEAKQAGDSFVTVERLLLAVSKLKNDPAAEVLSQAGVTPSALEGAVAQLRQGRTADSENAEEGYEALKKYARDLTKDAREGKLDPVIGRDEEIRRAIQVLSRRSKNNPVLIGEPGVGKTAIAEGLALRIVNGDVPESLKGKRLLALDMGALIAGAKFRGEFEERLKAVLNEVQQAEGGVVLFIDEMHTLVGAGKSDGAMDASNLLKPALARGELHCIGATTLDEYRRYVEGDAALARRFMAVYVNEPTVEDTISILRGLKGRYEAHHGVRVSDAAIVSAAGLSNRYITDRFLPDKAIDLMDEAASRLRMQVDSKPEELDEIDRRLLQLKIEAEALKKEKDAASVDRLKTLEGEIADLQTKSDELTTTWSAEKNKLKGAASAKEQLDRAYADMAEAQRQGDLGRASELKFSTIPQLEKQIAEVEGSEEDKGDGGLVSEVVRPEHIAAVVSKWTGIPVDKMMEGEREKLLKMEEELRKRVVGQDAALEAVSNAVRRARAGLQDPNRPIGSFLFVGPTGVGKTELTKALAEFMFDDDTAILRLDMSEFSEKHSVARLIGAPPGYVGYDEGGVLTESVRRRPYQVILFDEVEKAHPDLFNTLLQVLDDGRLTDGQGRTVDFKNTIIIMTSNLGADALASGEEGDVSDAAKEAVMGAIRMHFRPEFINRIDEIVFFKRLGRGEIDHIVDIQMERLEGLLKDRKMTLQLSLDARNWLAARGYDPVYGARPLKRVIQKELQDPLARLLLEGRIHDGETIEIGVEGDQLAINGVPNDFAKGAAALN</sequence>
<dbReference type="InterPro" id="IPR017730">
    <property type="entry name" value="Chaperonin_ClpB"/>
</dbReference>
<dbReference type="Gene3D" id="3.40.50.300">
    <property type="entry name" value="P-loop containing nucleotide triphosphate hydrolases"/>
    <property type="match status" value="3"/>
</dbReference>
<dbReference type="EMBL" id="AWFH01000012">
    <property type="protein sequence ID" value="KCZ61839.1"/>
    <property type="molecule type" value="Genomic_DNA"/>
</dbReference>
<dbReference type="GO" id="GO:0034605">
    <property type="term" value="P:cellular response to heat"/>
    <property type="evidence" value="ECO:0007669"/>
    <property type="project" value="TreeGrafter"/>
</dbReference>
<dbReference type="GO" id="GO:0005524">
    <property type="term" value="F:ATP binding"/>
    <property type="evidence" value="ECO:0007669"/>
    <property type="project" value="UniProtKB-UniRule"/>
</dbReference>
<dbReference type="InterPro" id="IPR001270">
    <property type="entry name" value="ClpA/B"/>
</dbReference>
<comment type="function">
    <text evidence="9">Part of a stress-induced multi-chaperone system, it is involved in the recovery of the cell from heat-induced damage, in cooperation with DnaK, DnaJ and GrpE. Acts before DnaK, in the processing of protein aggregates. Protein binding stimulates the ATPase activity; ATP hydrolysis unfolds the denatured protein aggregates, which probably helps expose new hydrophobic binding sites on the surface of ClpB-bound aggregates, contributing to the solubilization and refolding of denatured protein aggregates by DnaK.</text>
</comment>
<evidence type="ECO:0000313" key="16">
    <source>
        <dbReference type="Proteomes" id="UP000024547"/>
    </source>
</evidence>
<dbReference type="InterPro" id="IPR019489">
    <property type="entry name" value="Clp_ATPase_C"/>
</dbReference>
<accession>A0A059E1M6</accession>
<dbReference type="InterPro" id="IPR027417">
    <property type="entry name" value="P-loop_NTPase"/>
</dbReference>
<comment type="subunit">
    <text evidence="13">Homohexamer; The oligomerization is ATP-dependent.</text>
</comment>
<dbReference type="OrthoDB" id="9803641at2"/>
<dbReference type="FunFam" id="3.40.50.300:FF:000025">
    <property type="entry name" value="ATP-dependent Clp protease subunit"/>
    <property type="match status" value="1"/>
</dbReference>
<keyword evidence="13" id="KW-0346">Stress response</keyword>
<dbReference type="GO" id="GO:0005737">
    <property type="term" value="C:cytoplasm"/>
    <property type="evidence" value="ECO:0007669"/>
    <property type="project" value="UniProtKB-SubCell"/>
</dbReference>
<comment type="subcellular location">
    <subcellularLocation>
        <location evidence="1 13">Cytoplasm</location>
    </subcellularLocation>
</comment>
<dbReference type="Proteomes" id="UP000024547">
    <property type="component" value="Unassembled WGS sequence"/>
</dbReference>
<evidence type="ECO:0000256" key="13">
    <source>
        <dbReference type="RuleBase" id="RU362034"/>
    </source>
</evidence>
<dbReference type="STRING" id="1280948.HY36_04595"/>
<dbReference type="Pfam" id="PF07724">
    <property type="entry name" value="AAA_2"/>
    <property type="match status" value="1"/>
</dbReference>
<dbReference type="eggNOG" id="COG0542">
    <property type="taxonomic scope" value="Bacteria"/>
</dbReference>
<dbReference type="PROSITE" id="PS00870">
    <property type="entry name" value="CLPAB_1"/>
    <property type="match status" value="1"/>
</dbReference>
<evidence type="ECO:0000256" key="5">
    <source>
        <dbReference type="ARBA" id="ARBA00022741"/>
    </source>
</evidence>
<comment type="caution">
    <text evidence="15">The sequence shown here is derived from an EMBL/GenBank/DDBJ whole genome shotgun (WGS) entry which is preliminary data.</text>
</comment>
<evidence type="ECO:0000256" key="6">
    <source>
        <dbReference type="ARBA" id="ARBA00022840"/>
    </source>
</evidence>
<evidence type="ECO:0000256" key="10">
    <source>
        <dbReference type="ARBA" id="ARBA00026057"/>
    </source>
</evidence>
<comment type="subunit">
    <text evidence="10">Homohexamer. The oligomerization is ATP-dependent.</text>
</comment>
<evidence type="ECO:0000256" key="1">
    <source>
        <dbReference type="ARBA" id="ARBA00004496"/>
    </source>
</evidence>
<dbReference type="GO" id="GO:0016887">
    <property type="term" value="F:ATP hydrolysis activity"/>
    <property type="evidence" value="ECO:0007669"/>
    <property type="project" value="InterPro"/>
</dbReference>
<name>A0A059E1M6_9PROT</name>
<evidence type="ECO:0000256" key="9">
    <source>
        <dbReference type="ARBA" id="ARBA00025613"/>
    </source>
</evidence>
<dbReference type="FunFam" id="3.40.50.300:FF:000120">
    <property type="entry name" value="ATP-dependent chaperone ClpB"/>
    <property type="match status" value="1"/>
</dbReference>
<evidence type="ECO:0000256" key="2">
    <source>
        <dbReference type="ARBA" id="ARBA00008675"/>
    </source>
</evidence>
<dbReference type="SMART" id="SM00382">
    <property type="entry name" value="AAA"/>
    <property type="match status" value="2"/>
</dbReference>
<keyword evidence="7 13" id="KW-0175">Coiled coil</keyword>
<dbReference type="Gene3D" id="1.10.1780.10">
    <property type="entry name" value="Clp, N-terminal domain"/>
    <property type="match status" value="1"/>
</dbReference>
<dbReference type="FunFam" id="1.10.8.60:FF:000017">
    <property type="entry name" value="ATP-dependent chaperone ClpB"/>
    <property type="match status" value="1"/>
</dbReference>
<keyword evidence="4 11" id="KW-0677">Repeat</keyword>